<protein>
    <submittedName>
        <fullName evidence="2">Uncharacterized protein</fullName>
    </submittedName>
</protein>
<sequence>MVVSIVLQQRIKLTMCITIEEWKFINTFAPWFSAIGTFLAVGVSLYISYSTRKIALAVSSGIFIFNEDGADEEYLAINVTNTGYRTVFLNSPMCISFQVGLFKKTNIGIGHKYIDLNKSSGFPCKLGENETASMFLKINNGNINWLQNFKKQYLHKYSLSTLRIVVYPNVGKPFKVKPDKTIMKELTSP</sequence>
<organism evidence="2 3">
    <name type="scientific">Alteromonas macleodii</name>
    <name type="common">Pseudoalteromonas macleodii</name>
    <dbReference type="NCBI Taxonomy" id="28108"/>
    <lineage>
        <taxon>Bacteria</taxon>
        <taxon>Pseudomonadati</taxon>
        <taxon>Pseudomonadota</taxon>
        <taxon>Gammaproteobacteria</taxon>
        <taxon>Alteromonadales</taxon>
        <taxon>Alteromonadaceae</taxon>
        <taxon>Alteromonas/Salinimonas group</taxon>
        <taxon>Alteromonas</taxon>
    </lineage>
</organism>
<proteinExistence type="predicted"/>
<dbReference type="AlphaFoldDB" id="A0A126PWU0"/>
<keyword evidence="1" id="KW-1133">Transmembrane helix</keyword>
<accession>A0A126PWU0</accession>
<reference evidence="2 3" key="1">
    <citation type="submission" date="2015-12" db="EMBL/GenBank/DDBJ databases">
        <authorList>
            <person name="Shamseldin A."/>
            <person name="Moawad H."/>
            <person name="Abd El-Rahim W.M."/>
            <person name="Sadowsky M.J."/>
        </authorList>
    </citation>
    <scope>NUCLEOTIDE SEQUENCE [LARGE SCALE GENOMIC DNA]</scope>
    <source>
        <strain evidence="2 3">D7</strain>
    </source>
</reference>
<dbReference type="EMBL" id="CP014323">
    <property type="protein sequence ID" value="AMJ97442.1"/>
    <property type="molecule type" value="Genomic_DNA"/>
</dbReference>
<dbReference type="Proteomes" id="UP000063991">
    <property type="component" value="Chromosome"/>
</dbReference>
<feature type="transmembrane region" description="Helical" evidence="1">
    <location>
        <begin position="28"/>
        <end position="49"/>
    </location>
</feature>
<keyword evidence="1" id="KW-0472">Membrane</keyword>
<keyword evidence="1" id="KW-0812">Transmembrane</keyword>
<name>A0A126PWU0_ALTMA</name>
<evidence type="ECO:0000256" key="1">
    <source>
        <dbReference type="SAM" id="Phobius"/>
    </source>
</evidence>
<gene>
    <name evidence="2" type="ORF">AVL55_04265</name>
</gene>
<evidence type="ECO:0000313" key="2">
    <source>
        <dbReference type="EMBL" id="AMJ97442.1"/>
    </source>
</evidence>
<evidence type="ECO:0000313" key="3">
    <source>
        <dbReference type="Proteomes" id="UP000063991"/>
    </source>
</evidence>